<dbReference type="OrthoDB" id="195456at2"/>
<sequence length="291" mass="33089">MKKYLLYFFLLAAFLLFAGSTTSYAQVQLPQASPAAMLRQTVGLTDITVNYHAPGAKGRKVFGGLVPYGQLWRAGANEATLVTFEDELFLNNERVPAGTYSFFIFPQSDTLWNVVLNKDTTLWGLEGYNELDDVAYLEVVPHKSAEFVETMQFSFSDIGTNKANLNLAWENTEITLSIETDIEKKALENIQYALAHAASDDWYTWAQCAEYMLPRKEHHAKALEWINKSIAIKENFYNNWIKAKLYAHNNEFQVAAALSAKAIELGSTEPESYKTYAKQIETAYSEWKKRR</sequence>
<keyword evidence="3" id="KW-1185">Reference proteome</keyword>
<organism evidence="2 3">
    <name type="scientific">Pontibacter mangrovi</name>
    <dbReference type="NCBI Taxonomy" id="2589816"/>
    <lineage>
        <taxon>Bacteria</taxon>
        <taxon>Pseudomonadati</taxon>
        <taxon>Bacteroidota</taxon>
        <taxon>Cytophagia</taxon>
        <taxon>Cytophagales</taxon>
        <taxon>Hymenobacteraceae</taxon>
        <taxon>Pontibacter</taxon>
    </lineage>
</organism>
<feature type="signal peptide" evidence="1">
    <location>
        <begin position="1"/>
        <end position="25"/>
    </location>
</feature>
<feature type="chain" id="PRO_5021212168" evidence="1">
    <location>
        <begin position="26"/>
        <end position="291"/>
    </location>
</feature>
<evidence type="ECO:0000313" key="3">
    <source>
        <dbReference type="Proteomes" id="UP000316727"/>
    </source>
</evidence>
<name>A0A501W1L5_9BACT</name>
<dbReference type="AlphaFoldDB" id="A0A501W1L5"/>
<dbReference type="Proteomes" id="UP000316727">
    <property type="component" value="Unassembled WGS sequence"/>
</dbReference>
<comment type="caution">
    <text evidence="2">The sequence shown here is derived from an EMBL/GenBank/DDBJ whole genome shotgun (WGS) entry which is preliminary data.</text>
</comment>
<evidence type="ECO:0000313" key="2">
    <source>
        <dbReference type="EMBL" id="TPE43168.1"/>
    </source>
</evidence>
<dbReference type="RefSeq" id="WP_140622114.1">
    <property type="nucleotide sequence ID" value="NZ_VFRQ01000007.1"/>
</dbReference>
<keyword evidence="1" id="KW-0732">Signal</keyword>
<dbReference type="SUPFAM" id="SSF81901">
    <property type="entry name" value="HCP-like"/>
    <property type="match status" value="1"/>
</dbReference>
<dbReference type="Pfam" id="PF11138">
    <property type="entry name" value="DUF2911"/>
    <property type="match status" value="1"/>
</dbReference>
<dbReference type="InterPro" id="IPR021314">
    <property type="entry name" value="DUF2911"/>
</dbReference>
<evidence type="ECO:0000256" key="1">
    <source>
        <dbReference type="SAM" id="SignalP"/>
    </source>
</evidence>
<accession>A0A501W1L5</accession>
<reference evidence="2 3" key="1">
    <citation type="submission" date="2019-06" db="EMBL/GenBank/DDBJ databases">
        <title>A novel bacterium of genus Pontibacter, isolated from marine sediment.</title>
        <authorList>
            <person name="Huang H."/>
            <person name="Mo K."/>
            <person name="Hu Y."/>
        </authorList>
    </citation>
    <scope>NUCLEOTIDE SEQUENCE [LARGE SCALE GENOMIC DNA]</scope>
    <source>
        <strain evidence="2 3">HB172049</strain>
    </source>
</reference>
<proteinExistence type="predicted"/>
<dbReference type="EMBL" id="VFRQ01000007">
    <property type="protein sequence ID" value="TPE43168.1"/>
    <property type="molecule type" value="Genomic_DNA"/>
</dbReference>
<gene>
    <name evidence="2" type="ORF">FJM65_13690</name>
</gene>
<protein>
    <submittedName>
        <fullName evidence="2">DUF2911 domain-containing protein</fullName>
    </submittedName>
</protein>